<dbReference type="RefSeq" id="WP_069090091.1">
    <property type="nucleotide sequence ID" value="NZ_QGTA01000176.1"/>
</dbReference>
<accession>A0ABX9Y460</accession>
<evidence type="ECO:0000313" key="1">
    <source>
        <dbReference type="EMBL" id="RQW93063.1"/>
    </source>
</evidence>
<organism evidence="1 2">
    <name type="scientific">Micromonospora chalcea</name>
    <dbReference type="NCBI Taxonomy" id="1874"/>
    <lineage>
        <taxon>Bacteria</taxon>
        <taxon>Bacillati</taxon>
        <taxon>Actinomycetota</taxon>
        <taxon>Actinomycetes</taxon>
        <taxon>Micromonosporales</taxon>
        <taxon>Micromonosporaceae</taxon>
        <taxon>Micromonospora</taxon>
    </lineage>
</organism>
<evidence type="ECO:0000313" key="2">
    <source>
        <dbReference type="Proteomes" id="UP000274694"/>
    </source>
</evidence>
<name>A0ABX9Y460_MICCH</name>
<dbReference type="Proteomes" id="UP000274694">
    <property type="component" value="Unassembled WGS sequence"/>
</dbReference>
<protein>
    <recommendedName>
        <fullName evidence="3">SnoaL-like domain-containing protein</fullName>
    </recommendedName>
</protein>
<comment type="caution">
    <text evidence="1">The sequence shown here is derived from an EMBL/GenBank/DDBJ whole genome shotgun (WGS) entry which is preliminary data.</text>
</comment>
<reference evidence="1 2" key="1">
    <citation type="submission" date="2018-05" db="EMBL/GenBank/DDBJ databases">
        <title>Micromonospora from Atacama Desert.</title>
        <authorList>
            <person name="Carro L."/>
            <person name="Goodfellow M."/>
            <person name="Klenk H.-P."/>
        </authorList>
    </citation>
    <scope>NUCLEOTIDE SEQUENCE [LARGE SCALE GENOMIC DNA]</scope>
    <source>
        <strain evidence="1 2">LB41</strain>
    </source>
</reference>
<proteinExistence type="predicted"/>
<gene>
    <name evidence="1" type="ORF">DLJ60_12755</name>
</gene>
<sequence length="138" mass="15566">MRAVFVFPAMAQAAVVALLDRLSPDQRHPWLVDGCLYPDLTGEDEHLYADWEPAAVRALSRARGDRPRWAVQVDVSGRVDGTVEVRRLTLTLLGRGGVAMDDYSDHVWTAEQIAADATVDGLRFFEFRGHYERNRLAR</sequence>
<dbReference type="EMBL" id="QGTA01000176">
    <property type="protein sequence ID" value="RQW93063.1"/>
    <property type="molecule type" value="Genomic_DNA"/>
</dbReference>
<evidence type="ECO:0008006" key="3">
    <source>
        <dbReference type="Google" id="ProtNLM"/>
    </source>
</evidence>
<keyword evidence="2" id="KW-1185">Reference proteome</keyword>